<dbReference type="Gene3D" id="4.10.800.10">
    <property type="entry name" value="Thyroglobulin type-1"/>
    <property type="match status" value="2"/>
</dbReference>
<dbReference type="SUPFAM" id="SSF57610">
    <property type="entry name" value="Thyroglobulin type-1 domain"/>
    <property type="match status" value="2"/>
</dbReference>
<feature type="domain" description="Thyroglobulin type-1" evidence="7">
    <location>
        <begin position="126"/>
        <end position="196"/>
    </location>
</feature>
<evidence type="ECO:0000256" key="5">
    <source>
        <dbReference type="PROSITE-ProRule" id="PRU00500"/>
    </source>
</evidence>
<keyword evidence="9" id="KW-1185">Reference proteome</keyword>
<dbReference type="CDD" id="cd00191">
    <property type="entry name" value="TY"/>
    <property type="match status" value="1"/>
</dbReference>
<keyword evidence="6" id="KW-0732">Signal</keyword>
<keyword evidence="3" id="KW-0677">Repeat</keyword>
<evidence type="ECO:0000313" key="8">
    <source>
        <dbReference type="EMBL" id="KAL1492119.1"/>
    </source>
</evidence>
<dbReference type="GO" id="GO:0005576">
    <property type="term" value="C:extracellular region"/>
    <property type="evidence" value="ECO:0007669"/>
    <property type="project" value="UniProtKB-SubCell"/>
</dbReference>
<comment type="caution">
    <text evidence="5">Lacks conserved residue(s) required for the propagation of feature annotation.</text>
</comment>
<comment type="subcellular location">
    <subcellularLocation>
        <location evidence="1">Secreted</location>
    </subcellularLocation>
</comment>
<dbReference type="PROSITE" id="PS51162">
    <property type="entry name" value="THYROGLOBULIN_1_2"/>
    <property type="match status" value="2"/>
</dbReference>
<feature type="chain" id="PRO_5044891146" description="Thyroglobulin type-1 domain-containing protein" evidence="6">
    <location>
        <begin position="19"/>
        <end position="405"/>
    </location>
</feature>
<dbReference type="SMART" id="SM00211">
    <property type="entry name" value="TY"/>
    <property type="match status" value="2"/>
</dbReference>
<keyword evidence="2" id="KW-0964">Secreted</keyword>
<sequence length="405" mass="44974">MIDLIVQILLVILLCVVATLQISCPATLVTSLHQKNCTDMATSETAYYLNRTLCIPKCDIYPKEVTTGDCSTDPDGCIAGYICAQRCGPASSLNVYSCSVDLDCYDYNPRAKCGRYCVLPEIDDNAVTCMAYHSNIVAYIDKWWTAKKFKPVCDDYGDWEPKQCKGGIAGRCFCYSTTGIRLFGQALYSESVNMTCACSRKISDLTASGRTYISLHCDSKGNYETLQCDTEKNFCWCVEYLTGSLTAPVVPLSAMNKLPCYTEAKVGSQYLRQCESKKFATAMITKKLKYHGVVSVAPDTLLCDADGSYGAYMVDSGIAYCTWRDNTKIQAWQANIGTMTEKLNCNCARDYHLYGSGLSCDSTGNYLKLQQIIENDGNKYFCVDDDGFTKTDMLDDPLTNCSRFY</sequence>
<name>A0ABD1EBZ1_HYPHA</name>
<accession>A0ABD1EBZ1</accession>
<evidence type="ECO:0000313" key="9">
    <source>
        <dbReference type="Proteomes" id="UP001566132"/>
    </source>
</evidence>
<keyword evidence="4 5" id="KW-1015">Disulfide bond</keyword>
<reference evidence="8 9" key="1">
    <citation type="submission" date="2024-05" db="EMBL/GenBank/DDBJ databases">
        <title>Genetic variation in Jamaican populations of the coffee berry borer (Hypothenemus hampei).</title>
        <authorList>
            <person name="Errbii M."/>
            <person name="Myrie A."/>
        </authorList>
    </citation>
    <scope>NUCLEOTIDE SEQUENCE [LARGE SCALE GENOMIC DNA]</scope>
    <source>
        <strain evidence="8">JA-Hopewell-2020-01-JO</strain>
        <tissue evidence="8">Whole body</tissue>
    </source>
</reference>
<evidence type="ECO:0000256" key="2">
    <source>
        <dbReference type="ARBA" id="ARBA00022525"/>
    </source>
</evidence>
<feature type="domain" description="Thyroglobulin type-1" evidence="7">
    <location>
        <begin position="198"/>
        <end position="260"/>
    </location>
</feature>
<dbReference type="InterPro" id="IPR036857">
    <property type="entry name" value="Thyroglobulin_1_sf"/>
</dbReference>
<dbReference type="Proteomes" id="UP001566132">
    <property type="component" value="Unassembled WGS sequence"/>
</dbReference>
<evidence type="ECO:0000259" key="7">
    <source>
        <dbReference type="PROSITE" id="PS51162"/>
    </source>
</evidence>
<evidence type="ECO:0000256" key="1">
    <source>
        <dbReference type="ARBA" id="ARBA00004613"/>
    </source>
</evidence>
<evidence type="ECO:0000256" key="4">
    <source>
        <dbReference type="ARBA" id="ARBA00023157"/>
    </source>
</evidence>
<dbReference type="InterPro" id="IPR051950">
    <property type="entry name" value="Dev_reg/Prot_inhib"/>
</dbReference>
<proteinExistence type="predicted"/>
<protein>
    <recommendedName>
        <fullName evidence="7">Thyroglobulin type-1 domain-containing protein</fullName>
    </recommendedName>
</protein>
<comment type="caution">
    <text evidence="8">The sequence shown here is derived from an EMBL/GenBank/DDBJ whole genome shotgun (WGS) entry which is preliminary data.</text>
</comment>
<evidence type="ECO:0000256" key="3">
    <source>
        <dbReference type="ARBA" id="ARBA00022737"/>
    </source>
</evidence>
<dbReference type="Pfam" id="PF00086">
    <property type="entry name" value="Thyroglobulin_1"/>
    <property type="match status" value="2"/>
</dbReference>
<dbReference type="AlphaFoldDB" id="A0ABD1EBZ1"/>
<dbReference type="PANTHER" id="PTHR12352:SF3">
    <property type="entry name" value="NIDOGEN-2"/>
    <property type="match status" value="1"/>
</dbReference>
<feature type="signal peptide" evidence="6">
    <location>
        <begin position="1"/>
        <end position="18"/>
    </location>
</feature>
<dbReference type="EMBL" id="JBDJPC010000009">
    <property type="protein sequence ID" value="KAL1492119.1"/>
    <property type="molecule type" value="Genomic_DNA"/>
</dbReference>
<gene>
    <name evidence="8" type="ORF">ABEB36_012609</name>
</gene>
<dbReference type="InterPro" id="IPR000716">
    <property type="entry name" value="Thyroglobulin_1"/>
</dbReference>
<organism evidence="8 9">
    <name type="scientific">Hypothenemus hampei</name>
    <name type="common">Coffee berry borer</name>
    <dbReference type="NCBI Taxonomy" id="57062"/>
    <lineage>
        <taxon>Eukaryota</taxon>
        <taxon>Metazoa</taxon>
        <taxon>Ecdysozoa</taxon>
        <taxon>Arthropoda</taxon>
        <taxon>Hexapoda</taxon>
        <taxon>Insecta</taxon>
        <taxon>Pterygota</taxon>
        <taxon>Neoptera</taxon>
        <taxon>Endopterygota</taxon>
        <taxon>Coleoptera</taxon>
        <taxon>Polyphaga</taxon>
        <taxon>Cucujiformia</taxon>
        <taxon>Curculionidae</taxon>
        <taxon>Scolytinae</taxon>
        <taxon>Hypothenemus</taxon>
    </lineage>
</organism>
<evidence type="ECO:0000256" key="6">
    <source>
        <dbReference type="SAM" id="SignalP"/>
    </source>
</evidence>
<feature type="disulfide bond" evidence="5">
    <location>
        <begin position="198"/>
        <end position="217"/>
    </location>
</feature>
<feature type="disulfide bond" evidence="5">
    <location>
        <begin position="228"/>
        <end position="235"/>
    </location>
</feature>
<dbReference type="PANTHER" id="PTHR12352">
    <property type="entry name" value="SECRETED MODULAR CALCIUM-BINDING PROTEIN"/>
    <property type="match status" value="1"/>
</dbReference>